<comment type="subcellular location">
    <subcellularLocation>
        <location evidence="1">Membrane</location>
        <topology evidence="1">Single-pass type II membrane protein</topology>
    </subcellularLocation>
</comment>
<reference evidence="8" key="1">
    <citation type="journal article" date="2020" name="Fungal Divers.">
        <title>Resolving the Mortierellaceae phylogeny through synthesis of multi-gene phylogenetics and phylogenomics.</title>
        <authorList>
            <person name="Vandepol N."/>
            <person name="Liber J."/>
            <person name="Desiro A."/>
            <person name="Na H."/>
            <person name="Kennedy M."/>
            <person name="Barry K."/>
            <person name="Grigoriev I.V."/>
            <person name="Miller A.N."/>
            <person name="O'Donnell K."/>
            <person name="Stajich J.E."/>
            <person name="Bonito G."/>
        </authorList>
    </citation>
    <scope>NUCLEOTIDE SEQUENCE</scope>
    <source>
        <strain evidence="8">NRRL 6426</strain>
    </source>
</reference>
<dbReference type="InterPro" id="IPR051292">
    <property type="entry name" value="Xyl/GlcA_transferase"/>
</dbReference>
<dbReference type="GO" id="GO:0035269">
    <property type="term" value="P:protein O-linked glycosylation via mannose"/>
    <property type="evidence" value="ECO:0007669"/>
    <property type="project" value="TreeGrafter"/>
</dbReference>
<evidence type="ECO:0000256" key="3">
    <source>
        <dbReference type="ARBA" id="ARBA00022968"/>
    </source>
</evidence>
<dbReference type="EMBL" id="JAAAUQ010000100">
    <property type="protein sequence ID" value="KAF9154745.1"/>
    <property type="molecule type" value="Genomic_DNA"/>
</dbReference>
<feature type="compositionally biased region" description="Acidic residues" evidence="7">
    <location>
        <begin position="634"/>
        <end position="643"/>
    </location>
</feature>
<keyword evidence="5" id="KW-0472">Membrane</keyword>
<organism evidence="8 9">
    <name type="scientific">Linnemannia schmuckeri</name>
    <dbReference type="NCBI Taxonomy" id="64567"/>
    <lineage>
        <taxon>Eukaryota</taxon>
        <taxon>Fungi</taxon>
        <taxon>Fungi incertae sedis</taxon>
        <taxon>Mucoromycota</taxon>
        <taxon>Mortierellomycotina</taxon>
        <taxon>Mortierellomycetes</taxon>
        <taxon>Mortierellales</taxon>
        <taxon>Mortierellaceae</taxon>
        <taxon>Linnemannia</taxon>
    </lineage>
</organism>
<evidence type="ECO:0000313" key="9">
    <source>
        <dbReference type="Proteomes" id="UP000748756"/>
    </source>
</evidence>
<dbReference type="Proteomes" id="UP000748756">
    <property type="component" value="Unassembled WGS sequence"/>
</dbReference>
<name>A0A9P5VEA8_9FUNG</name>
<sequence length="693" mass="78917">MLGRSKAPQRVLSSFDVEAQNYSIHQWAVDTYDIKNTKAIARVGEDYMLSKAFSGAMHPTRVIPFYFKASFRDEDEDDDLHIDDQHRSQYSGSNPYMESGSGTGTGPQEPVPLDRSLVTITTLITPNRYQVFLKLVKQYRGPISVATHIRKGPEQDAMFHELHTFFRDNSILRKYVDLHVIVDGVDFQLNMWRNVARMFARTDYFMMLDVDFHIPSSLKKNLHYDPRIQQLLASGAALVVPAFEYKVDHDPKDSKYFPETKADLLPLLEKGHIHVFHDSFPPGHAATDTPRWIKMNQGIAGRSASRSPPPKGRAEFEEDYVAAADWEKAAAAAEEDEMDEQRVREEYLEHEADGERPYKVTKFEPKYEPYVILKKEGTPWCDERFVGYGANKAACLFEIYISGIDFWVMPEDFLIHQYHDYPTTDRKNGRILNRQLFVSFQQEVCFRTLNRMIVTGEWYTSKADNLRHQCSGFEGFLQSADQLAQEFEERHPESLLKDPVFVADVEEEEASRPRWHVDGEQIQDPWMSRPQGKIWGGVQPKTYYIPPPPEEEEPAIPIDGIGLEAALEGTRVEEHDKSPFSFEEAARALQDAAANGGDRSRDLTGERLERFREGIILSPSHGFEEGSRRSGGDHEDEDGEAAADADGSAPDPASDDMAPGQQQHRPESRGDSGGSFMDEAQKLEQKYGMHPRI</sequence>
<keyword evidence="6" id="KW-0325">Glycoprotein</keyword>
<evidence type="ECO:0000256" key="1">
    <source>
        <dbReference type="ARBA" id="ARBA00004606"/>
    </source>
</evidence>
<dbReference type="OrthoDB" id="411524at2759"/>
<dbReference type="PANTHER" id="PTHR12270:SF25">
    <property type="entry name" value="GLYCOSYLTRANSFERASE-LIKE PROTEIN LARGE"/>
    <property type="match status" value="1"/>
</dbReference>
<evidence type="ECO:0008006" key="10">
    <source>
        <dbReference type="Google" id="ProtNLM"/>
    </source>
</evidence>
<proteinExistence type="predicted"/>
<dbReference type="GO" id="GO:0015020">
    <property type="term" value="F:glucuronosyltransferase activity"/>
    <property type="evidence" value="ECO:0007669"/>
    <property type="project" value="TreeGrafter"/>
</dbReference>
<accession>A0A9P5VEA8</accession>
<feature type="compositionally biased region" description="Basic and acidic residues" evidence="7">
    <location>
        <begin position="622"/>
        <end position="633"/>
    </location>
</feature>
<keyword evidence="9" id="KW-1185">Reference proteome</keyword>
<protein>
    <recommendedName>
        <fullName evidence="10">Glycosyltransferase family 49 protein</fullName>
    </recommendedName>
</protein>
<dbReference type="PANTHER" id="PTHR12270">
    <property type="entry name" value="GLYCOSYLTRANSFERASE-RELATED"/>
    <property type="match status" value="1"/>
</dbReference>
<evidence type="ECO:0000256" key="4">
    <source>
        <dbReference type="ARBA" id="ARBA00022989"/>
    </source>
</evidence>
<gene>
    <name evidence="8" type="ORF">BG015_000056</name>
</gene>
<dbReference type="AlphaFoldDB" id="A0A9P5VEA8"/>
<evidence type="ECO:0000256" key="6">
    <source>
        <dbReference type="ARBA" id="ARBA00023180"/>
    </source>
</evidence>
<dbReference type="GO" id="GO:0042285">
    <property type="term" value="F:xylosyltransferase activity"/>
    <property type="evidence" value="ECO:0007669"/>
    <property type="project" value="TreeGrafter"/>
</dbReference>
<comment type="caution">
    <text evidence="8">The sequence shown here is derived from an EMBL/GenBank/DDBJ whole genome shotgun (WGS) entry which is preliminary data.</text>
</comment>
<dbReference type="GO" id="GO:0016020">
    <property type="term" value="C:membrane"/>
    <property type="evidence" value="ECO:0007669"/>
    <property type="project" value="UniProtKB-SubCell"/>
</dbReference>
<evidence type="ECO:0000256" key="7">
    <source>
        <dbReference type="SAM" id="MobiDB-lite"/>
    </source>
</evidence>
<feature type="region of interest" description="Disordered" evidence="7">
    <location>
        <begin position="84"/>
        <end position="111"/>
    </location>
</feature>
<evidence type="ECO:0000256" key="5">
    <source>
        <dbReference type="ARBA" id="ARBA00023136"/>
    </source>
</evidence>
<evidence type="ECO:0000256" key="2">
    <source>
        <dbReference type="ARBA" id="ARBA00022692"/>
    </source>
</evidence>
<keyword evidence="3" id="KW-0735">Signal-anchor</keyword>
<feature type="region of interest" description="Disordered" evidence="7">
    <location>
        <begin position="613"/>
        <end position="693"/>
    </location>
</feature>
<feature type="compositionally biased region" description="Low complexity" evidence="7">
    <location>
        <begin position="644"/>
        <end position="660"/>
    </location>
</feature>
<evidence type="ECO:0000313" key="8">
    <source>
        <dbReference type="EMBL" id="KAF9154745.1"/>
    </source>
</evidence>
<dbReference type="Pfam" id="PF13896">
    <property type="entry name" value="Glyco_transf_49"/>
    <property type="match status" value="2"/>
</dbReference>
<keyword evidence="2" id="KW-0812">Transmembrane</keyword>
<keyword evidence="4" id="KW-1133">Transmembrane helix</keyword>